<keyword evidence="9 10" id="KW-0472">Membrane</keyword>
<keyword evidence="8 10" id="KW-1133">Transmembrane helix</keyword>
<evidence type="ECO:0000313" key="13">
    <source>
        <dbReference type="Proteomes" id="UP000014909"/>
    </source>
</evidence>
<dbReference type="PROSITE" id="PS52015">
    <property type="entry name" value="TONB_CTD"/>
    <property type="match status" value="1"/>
</dbReference>
<dbReference type="PRINTS" id="PR01374">
    <property type="entry name" value="TONBPROTEIN"/>
</dbReference>
<feature type="domain" description="TonB C-terminal" evidence="11">
    <location>
        <begin position="139"/>
        <end position="231"/>
    </location>
</feature>
<comment type="function">
    <text evidence="10">Interacts with outer membrane receptor proteins that carry out high-affinity binding and energy dependent uptake into the periplasmic space of specific substrates. It could act to transduce energy from the cytoplasmic membrane to specific energy-requiring processes in the outer membrane, resulting in the release into the periplasm of ligands bound by these outer membrane proteins.</text>
</comment>
<dbReference type="SUPFAM" id="SSF74653">
    <property type="entry name" value="TolA/TonB C-terminal domain"/>
    <property type="match status" value="1"/>
</dbReference>
<gene>
    <name evidence="12" type="ORF">I633_10095</name>
</gene>
<evidence type="ECO:0000256" key="10">
    <source>
        <dbReference type="RuleBase" id="RU362123"/>
    </source>
</evidence>
<evidence type="ECO:0000256" key="3">
    <source>
        <dbReference type="ARBA" id="ARBA00022448"/>
    </source>
</evidence>
<dbReference type="BioCyc" id="AMAC1300253:G12YX-1621-MONOMER"/>
<evidence type="ECO:0000256" key="4">
    <source>
        <dbReference type="ARBA" id="ARBA00022475"/>
    </source>
</evidence>
<dbReference type="Gene3D" id="3.30.1150.10">
    <property type="match status" value="1"/>
</dbReference>
<keyword evidence="6 10" id="KW-0812">Transmembrane</keyword>
<dbReference type="GO" id="GO:0030288">
    <property type="term" value="C:outer membrane-bounded periplasmic space"/>
    <property type="evidence" value="ECO:0007669"/>
    <property type="project" value="InterPro"/>
</dbReference>
<keyword evidence="3 10" id="KW-0813">Transport</keyword>
<keyword evidence="5 10" id="KW-0997">Cell inner membrane</keyword>
<dbReference type="InterPro" id="IPR051045">
    <property type="entry name" value="TonB-dependent_transducer"/>
</dbReference>
<keyword evidence="4 10" id="KW-1003">Cell membrane</keyword>
<dbReference type="GO" id="GO:0031992">
    <property type="term" value="F:energy transducer activity"/>
    <property type="evidence" value="ECO:0007669"/>
    <property type="project" value="InterPro"/>
</dbReference>
<dbReference type="Proteomes" id="UP000014909">
    <property type="component" value="Chromosome"/>
</dbReference>
<dbReference type="NCBIfam" id="TIGR01352">
    <property type="entry name" value="tonB_Cterm"/>
    <property type="match status" value="1"/>
</dbReference>
<evidence type="ECO:0000256" key="1">
    <source>
        <dbReference type="ARBA" id="ARBA00004383"/>
    </source>
</evidence>
<evidence type="ECO:0000256" key="6">
    <source>
        <dbReference type="ARBA" id="ARBA00022692"/>
    </source>
</evidence>
<evidence type="ECO:0000256" key="7">
    <source>
        <dbReference type="ARBA" id="ARBA00022927"/>
    </source>
</evidence>
<dbReference type="InterPro" id="IPR006260">
    <property type="entry name" value="TonB/TolA_C"/>
</dbReference>
<dbReference type="InterPro" id="IPR037682">
    <property type="entry name" value="TonB_C"/>
</dbReference>
<proteinExistence type="inferred from homology"/>
<dbReference type="PATRIC" id="fig|1300253.3.peg.2104"/>
<keyword evidence="7 10" id="KW-0653">Protein transport</keyword>
<name>S5ACN3_9ALTE</name>
<accession>S5ACN3</accession>
<dbReference type="Pfam" id="PF03544">
    <property type="entry name" value="TonB_C"/>
    <property type="match status" value="1"/>
</dbReference>
<comment type="similarity">
    <text evidence="2 10">Belongs to the TonB family.</text>
</comment>
<dbReference type="EMBL" id="CP004846">
    <property type="protein sequence ID" value="AGP78007.1"/>
    <property type="molecule type" value="Genomic_DNA"/>
</dbReference>
<evidence type="ECO:0000256" key="2">
    <source>
        <dbReference type="ARBA" id="ARBA00006555"/>
    </source>
</evidence>
<sequence>MQTTILPRANSQGLVQPSLLPFAKAPFQKRAINATTIALAGGVVTAGLFVLMAELIRQDKVHISEAPPVFFEPIIYNQPEDERTITKKPIAPIEQVIKTPPQKKVEIDPEPNDGPGNFEINTQVPNTALDLSINLNSAQSDMQATPQFRVDPTYPPEASRDRVEGWVKLGFTVSASGAVSDIKVLDSEPKRVFDRAARRALKKWKYKPKLDGGKPVSQPGMVVVLNFKLEQ</sequence>
<comment type="subcellular location">
    <subcellularLocation>
        <location evidence="1 10">Cell inner membrane</location>
        <topology evidence="1 10">Single-pass membrane protein</topology>
        <orientation evidence="1 10">Periplasmic side</orientation>
    </subcellularLocation>
</comment>
<dbReference type="KEGG" id="amh:I633_10095"/>
<dbReference type="AlphaFoldDB" id="S5ACN3"/>
<dbReference type="HOGENOM" id="CLU_108529_1_0_6"/>
<dbReference type="FunFam" id="3.30.1150.10:FF:000006">
    <property type="entry name" value="Protein TonB"/>
    <property type="match status" value="1"/>
</dbReference>
<reference evidence="12 13" key="1">
    <citation type="journal article" date="2013" name="Genome Biol. Evol.">
        <title>Genomic Diversity of "Deep Ecotype" Alteromonas macleodii Isolates: Evidence for Pan-Mediterranean Clonal Frames.</title>
        <authorList>
            <person name="Lopez-Perez M."/>
            <person name="Gonzaga A."/>
            <person name="Rodriguez-Valera F."/>
        </authorList>
    </citation>
    <scope>NUCLEOTIDE SEQUENCE [LARGE SCALE GENOMIC DNA]</scope>
    <source>
        <strain evidence="13">'English Channel 615'</strain>
    </source>
</reference>
<dbReference type="PANTHER" id="PTHR33446">
    <property type="entry name" value="PROTEIN TONB-RELATED"/>
    <property type="match status" value="1"/>
</dbReference>
<evidence type="ECO:0000313" key="12">
    <source>
        <dbReference type="EMBL" id="AGP78007.1"/>
    </source>
</evidence>
<organism evidence="12 13">
    <name type="scientific">Alteromonas mediterranea 615</name>
    <dbReference type="NCBI Taxonomy" id="1300253"/>
    <lineage>
        <taxon>Bacteria</taxon>
        <taxon>Pseudomonadati</taxon>
        <taxon>Pseudomonadota</taxon>
        <taxon>Gammaproteobacteria</taxon>
        <taxon>Alteromonadales</taxon>
        <taxon>Alteromonadaceae</taxon>
        <taxon>Alteromonas/Salinimonas group</taxon>
        <taxon>Alteromonas</taxon>
    </lineage>
</organism>
<dbReference type="InterPro" id="IPR003538">
    <property type="entry name" value="TonB"/>
</dbReference>
<evidence type="ECO:0000259" key="11">
    <source>
        <dbReference type="PROSITE" id="PS52015"/>
    </source>
</evidence>
<evidence type="ECO:0000256" key="5">
    <source>
        <dbReference type="ARBA" id="ARBA00022519"/>
    </source>
</evidence>
<feature type="transmembrane region" description="Helical" evidence="10">
    <location>
        <begin position="31"/>
        <end position="53"/>
    </location>
</feature>
<dbReference type="GO" id="GO:0055085">
    <property type="term" value="P:transmembrane transport"/>
    <property type="evidence" value="ECO:0007669"/>
    <property type="project" value="InterPro"/>
</dbReference>
<evidence type="ECO:0000256" key="9">
    <source>
        <dbReference type="ARBA" id="ARBA00023136"/>
    </source>
</evidence>
<evidence type="ECO:0000256" key="8">
    <source>
        <dbReference type="ARBA" id="ARBA00022989"/>
    </source>
</evidence>
<dbReference type="GO" id="GO:0015891">
    <property type="term" value="P:siderophore transport"/>
    <property type="evidence" value="ECO:0007669"/>
    <property type="project" value="InterPro"/>
</dbReference>
<dbReference type="GO" id="GO:0005886">
    <property type="term" value="C:plasma membrane"/>
    <property type="evidence" value="ECO:0007669"/>
    <property type="project" value="UniProtKB-SubCell"/>
</dbReference>
<keyword evidence="10" id="KW-0735">Signal-anchor</keyword>
<dbReference type="GO" id="GO:0015031">
    <property type="term" value="P:protein transport"/>
    <property type="evidence" value="ECO:0007669"/>
    <property type="project" value="UniProtKB-UniRule"/>
</dbReference>
<dbReference type="PANTHER" id="PTHR33446:SF14">
    <property type="entry name" value="PROTEIN TONB"/>
    <property type="match status" value="1"/>
</dbReference>
<protein>
    <recommendedName>
        <fullName evidence="10">Protein TonB</fullName>
    </recommendedName>
</protein>